<organism evidence="2 3">
    <name type="scientific">Heterorhabditis bacteriophora</name>
    <name type="common">Entomopathogenic nematode worm</name>
    <dbReference type="NCBI Taxonomy" id="37862"/>
    <lineage>
        <taxon>Eukaryota</taxon>
        <taxon>Metazoa</taxon>
        <taxon>Ecdysozoa</taxon>
        <taxon>Nematoda</taxon>
        <taxon>Chromadorea</taxon>
        <taxon>Rhabditida</taxon>
        <taxon>Rhabditina</taxon>
        <taxon>Rhabditomorpha</taxon>
        <taxon>Strongyloidea</taxon>
        <taxon>Heterorhabditidae</taxon>
        <taxon>Heterorhabditis</taxon>
    </lineage>
</organism>
<keyword evidence="2" id="KW-1185">Reference proteome</keyword>
<dbReference type="AlphaFoldDB" id="A0A1I7WIQ0"/>
<protein>
    <submittedName>
        <fullName evidence="3">Uncharacterized protein</fullName>
    </submittedName>
</protein>
<dbReference type="Proteomes" id="UP000095283">
    <property type="component" value="Unplaced"/>
</dbReference>
<proteinExistence type="predicted"/>
<feature type="region of interest" description="Disordered" evidence="1">
    <location>
        <begin position="1"/>
        <end position="29"/>
    </location>
</feature>
<feature type="compositionally biased region" description="Polar residues" evidence="1">
    <location>
        <begin position="1"/>
        <end position="18"/>
    </location>
</feature>
<sequence length="29" mass="3429">MRVFAENNSANSQQVTRQNELKRRHATEI</sequence>
<name>A0A1I7WIQ0_HETBA</name>
<evidence type="ECO:0000313" key="2">
    <source>
        <dbReference type="Proteomes" id="UP000095283"/>
    </source>
</evidence>
<evidence type="ECO:0000313" key="3">
    <source>
        <dbReference type="WBParaSite" id="Hba_04878"/>
    </source>
</evidence>
<evidence type="ECO:0000256" key="1">
    <source>
        <dbReference type="SAM" id="MobiDB-lite"/>
    </source>
</evidence>
<reference evidence="3" key="1">
    <citation type="submission" date="2016-11" db="UniProtKB">
        <authorList>
            <consortium name="WormBaseParasite"/>
        </authorList>
    </citation>
    <scope>IDENTIFICATION</scope>
</reference>
<dbReference type="WBParaSite" id="Hba_04878">
    <property type="protein sequence ID" value="Hba_04878"/>
    <property type="gene ID" value="Hba_04878"/>
</dbReference>
<accession>A0A1I7WIQ0</accession>